<reference evidence="2 3" key="1">
    <citation type="journal article" date="2015" name="Antonie Van Leeuwenhoek">
        <title>A phylogenomic and molecular marker based taxonomic framework for the order Xanthomonadales: proposal to transfer the families Algiphilaceae and Solimonadaceae to the order Nevskiales ord. nov. and to create a new family within the order Xanthomonadales, the family Rhodanobacteraceae fam. nov., containing the genus Rhodanobacter and its closest relatives.</title>
        <authorList>
            <person name="Naushad S."/>
            <person name="Adeolu M."/>
            <person name="Wong S."/>
            <person name="Sohail M."/>
            <person name="Schellhorn H.E."/>
            <person name="Gupta R.S."/>
        </authorList>
    </citation>
    <scope>NUCLEOTIDE SEQUENCE [LARGE SCALE GENOMIC DNA]</scope>
    <source>
        <strain evidence="2 3">DSM 16301</strain>
    </source>
</reference>
<dbReference type="InterPro" id="IPR001173">
    <property type="entry name" value="Glyco_trans_2-like"/>
</dbReference>
<dbReference type="Proteomes" id="UP000035481">
    <property type="component" value="Unassembled WGS sequence"/>
</dbReference>
<accession>A0A0G9H0Z1</accession>
<dbReference type="STRING" id="1440762.Y882_12385"/>
<gene>
    <name evidence="2" type="ORF">Y882_12385</name>
</gene>
<dbReference type="EMBL" id="JPLA01000030">
    <property type="protein sequence ID" value="KLD63203.1"/>
    <property type="molecule type" value="Genomic_DNA"/>
</dbReference>
<dbReference type="InterPro" id="IPR029044">
    <property type="entry name" value="Nucleotide-diphossugar_trans"/>
</dbReference>
<protein>
    <recommendedName>
        <fullName evidence="1">Glycosyltransferase 2-like domain-containing protein</fullName>
    </recommendedName>
</protein>
<evidence type="ECO:0000313" key="3">
    <source>
        <dbReference type="Proteomes" id="UP000035481"/>
    </source>
</evidence>
<evidence type="ECO:0000259" key="1">
    <source>
        <dbReference type="Pfam" id="PF00535"/>
    </source>
</evidence>
<dbReference type="OrthoDB" id="9802649at2"/>
<organism evidence="2 3">
    <name type="scientific">Dyella japonica DSM 16301</name>
    <dbReference type="NCBI Taxonomy" id="1440762"/>
    <lineage>
        <taxon>Bacteria</taxon>
        <taxon>Pseudomonadati</taxon>
        <taxon>Pseudomonadota</taxon>
        <taxon>Gammaproteobacteria</taxon>
        <taxon>Lysobacterales</taxon>
        <taxon>Rhodanobacteraceae</taxon>
        <taxon>Dyella</taxon>
    </lineage>
</organism>
<feature type="domain" description="Glycosyltransferase 2-like" evidence="1">
    <location>
        <begin position="11"/>
        <end position="142"/>
    </location>
</feature>
<dbReference type="AlphaFoldDB" id="A0A0G9H0Z1"/>
<comment type="caution">
    <text evidence="2">The sequence shown here is derived from an EMBL/GenBank/DDBJ whole genome shotgun (WGS) entry which is preliminary data.</text>
</comment>
<proteinExistence type="predicted"/>
<dbReference type="PATRIC" id="fig|1440762.4.peg.2118"/>
<dbReference type="InterPro" id="IPR050834">
    <property type="entry name" value="Glycosyltransf_2"/>
</dbReference>
<name>A0A0G9H0Z1_9GAMM</name>
<dbReference type="RefSeq" id="WP_046972183.1">
    <property type="nucleotide sequence ID" value="NZ_JPLA01000030.1"/>
</dbReference>
<dbReference type="SUPFAM" id="SSF53448">
    <property type="entry name" value="Nucleotide-diphospho-sugar transferases"/>
    <property type="match status" value="1"/>
</dbReference>
<dbReference type="Gene3D" id="3.90.550.10">
    <property type="entry name" value="Spore Coat Polysaccharide Biosynthesis Protein SpsA, Chain A"/>
    <property type="match status" value="1"/>
</dbReference>
<dbReference type="Pfam" id="PF00535">
    <property type="entry name" value="Glycos_transf_2"/>
    <property type="match status" value="1"/>
</dbReference>
<dbReference type="PANTHER" id="PTHR43685:SF2">
    <property type="entry name" value="GLYCOSYLTRANSFERASE 2-LIKE DOMAIN-CONTAINING PROTEIN"/>
    <property type="match status" value="1"/>
</dbReference>
<dbReference type="PANTHER" id="PTHR43685">
    <property type="entry name" value="GLYCOSYLTRANSFERASE"/>
    <property type="match status" value="1"/>
</dbReference>
<sequence>MIEDTHPASVVLMATYNGGAHVAEQVNSVLSQQCAQLTLIVGDDNSADHTLEVLRHLDGKDRLRVVQYREPSGGAGQSFLRLMRDAELADADFVAFCDQDDVWAGDKISRAAAMLDSQCADGYSSAVTAFWPDGREQVLSQNSNQTDLDFLFEGAGQGCTFVLRGEFARQVQRYVREHQELLGAIHYHDWLVYAVSRALGKRWAFDPEPSMRYRQHDGNDTGARGAFAGVRKRIGLISDGWYANQVRQVIAAISVLDTTGALIPSDFLSIWKRQRDLKRRVHLARVLFMRGRRRSSDRAVLAVAALLGWL</sequence>
<evidence type="ECO:0000313" key="2">
    <source>
        <dbReference type="EMBL" id="KLD63203.1"/>
    </source>
</evidence>